<dbReference type="InterPro" id="IPR029032">
    <property type="entry name" value="AhpD-like"/>
</dbReference>
<dbReference type="InterPro" id="IPR003779">
    <property type="entry name" value="CMD-like"/>
</dbReference>
<name>A0A3N2H6G3_9PSEU</name>
<gene>
    <name evidence="2" type="ORF">EDD35_6145</name>
</gene>
<dbReference type="Gene3D" id="1.20.1290.10">
    <property type="entry name" value="AhpD-like"/>
    <property type="match status" value="1"/>
</dbReference>
<proteinExistence type="predicted"/>
<accession>A0A3N2H6G3</accession>
<dbReference type="Proteomes" id="UP000274843">
    <property type="component" value="Unassembled WGS sequence"/>
</dbReference>
<dbReference type="GO" id="GO:0051920">
    <property type="term" value="F:peroxiredoxin activity"/>
    <property type="evidence" value="ECO:0007669"/>
    <property type="project" value="InterPro"/>
</dbReference>
<dbReference type="AlphaFoldDB" id="A0A3N2H6G3"/>
<comment type="caution">
    <text evidence="2">The sequence shown here is derived from an EMBL/GenBank/DDBJ whole genome shotgun (WGS) entry which is preliminary data.</text>
</comment>
<keyword evidence="3" id="KW-1185">Reference proteome</keyword>
<reference evidence="2 3" key="1">
    <citation type="submission" date="2018-11" db="EMBL/GenBank/DDBJ databases">
        <title>Sequencing the genomes of 1000 actinobacteria strains.</title>
        <authorList>
            <person name="Klenk H.-P."/>
        </authorList>
    </citation>
    <scope>NUCLEOTIDE SEQUENCE [LARGE SCALE GENOMIC DNA]</scope>
    <source>
        <strain evidence="2 3">DSM 44348</strain>
    </source>
</reference>
<dbReference type="SUPFAM" id="SSF69118">
    <property type="entry name" value="AhpD-like"/>
    <property type="match status" value="1"/>
</dbReference>
<dbReference type="EMBL" id="RKHY01000001">
    <property type="protein sequence ID" value="ROS43725.1"/>
    <property type="molecule type" value="Genomic_DNA"/>
</dbReference>
<feature type="domain" description="Carboxymuconolactone decarboxylase-like" evidence="1">
    <location>
        <begin position="43"/>
        <end position="122"/>
    </location>
</feature>
<evidence type="ECO:0000313" key="3">
    <source>
        <dbReference type="Proteomes" id="UP000274843"/>
    </source>
</evidence>
<dbReference type="GeneID" id="301847413"/>
<dbReference type="PANTHER" id="PTHR34846">
    <property type="entry name" value="4-CARBOXYMUCONOLACTONE DECARBOXYLASE FAMILY PROTEIN (AFU_ORTHOLOGUE AFUA_6G11590)"/>
    <property type="match status" value="1"/>
</dbReference>
<dbReference type="PANTHER" id="PTHR34846:SF5">
    <property type="entry name" value="CARBOXYMUCONOLACTONE DECARBOXYLASE-LIKE DOMAIN-CONTAINING PROTEIN"/>
    <property type="match status" value="1"/>
</dbReference>
<evidence type="ECO:0000259" key="1">
    <source>
        <dbReference type="Pfam" id="PF02627"/>
    </source>
</evidence>
<keyword evidence="2" id="KW-0575">Peroxidase</keyword>
<dbReference type="RefSeq" id="WP_123685884.1">
    <property type="nucleotide sequence ID" value="NZ_RKHY01000001.1"/>
</dbReference>
<organism evidence="2 3">
    <name type="scientific">Amycolatopsis thermoflava</name>
    <dbReference type="NCBI Taxonomy" id="84480"/>
    <lineage>
        <taxon>Bacteria</taxon>
        <taxon>Bacillati</taxon>
        <taxon>Actinomycetota</taxon>
        <taxon>Actinomycetes</taxon>
        <taxon>Pseudonocardiales</taxon>
        <taxon>Pseudonocardiaceae</taxon>
        <taxon>Amycolatopsis</taxon>
        <taxon>Amycolatopsis methanolica group</taxon>
    </lineage>
</organism>
<protein>
    <submittedName>
        <fullName evidence="2">Alkylhydroperoxidase family enzyme</fullName>
    </submittedName>
</protein>
<dbReference type="Pfam" id="PF02627">
    <property type="entry name" value="CMD"/>
    <property type="match status" value="1"/>
</dbReference>
<keyword evidence="2" id="KW-0560">Oxidoreductase</keyword>
<evidence type="ECO:0000313" key="2">
    <source>
        <dbReference type="EMBL" id="ROS43725.1"/>
    </source>
</evidence>
<sequence length="187" mass="20329">MTRIAPLTPPYPPGIEDALRRWMAPHVAHDPLVLFRVLHRHAELASRMRVLGAGLLAHGELPAADRELVIARTCARSGCEYEWGVHAVVFPELTADELAATVHDGADAPVWSPRQRALVGAVDDLHDTATVSPARWAELAAHLPDTQLLEFLVLTGWYRTISGLANALALPPEPWAARFGDNADHAG</sequence>